<gene>
    <name evidence="6" type="ORF">B0J15DRAFT_427562</name>
</gene>
<dbReference type="InterPro" id="IPR036864">
    <property type="entry name" value="Zn2-C6_fun-type_DNA-bd_sf"/>
</dbReference>
<dbReference type="GO" id="GO:0006351">
    <property type="term" value="P:DNA-templated transcription"/>
    <property type="evidence" value="ECO:0007669"/>
    <property type="project" value="InterPro"/>
</dbReference>
<comment type="subcellular location">
    <subcellularLocation>
        <location evidence="1">Nucleus</location>
    </subcellularLocation>
</comment>
<dbReference type="PANTHER" id="PTHR31001">
    <property type="entry name" value="UNCHARACTERIZED TRANSCRIPTIONAL REGULATORY PROTEIN"/>
    <property type="match status" value="1"/>
</dbReference>
<feature type="region of interest" description="Disordered" evidence="4">
    <location>
        <begin position="30"/>
        <end position="69"/>
    </location>
</feature>
<dbReference type="Gene3D" id="4.10.240.10">
    <property type="entry name" value="Zn(2)-C6 fungal-type DNA-binding domain"/>
    <property type="match status" value="1"/>
</dbReference>
<evidence type="ECO:0000256" key="4">
    <source>
        <dbReference type="SAM" id="MobiDB-lite"/>
    </source>
</evidence>
<feature type="compositionally biased region" description="Polar residues" evidence="4">
    <location>
        <begin position="648"/>
        <end position="678"/>
    </location>
</feature>
<dbReference type="GO" id="GO:0005634">
    <property type="term" value="C:nucleus"/>
    <property type="evidence" value="ECO:0007669"/>
    <property type="project" value="UniProtKB-SubCell"/>
</dbReference>
<proteinExistence type="predicted"/>
<name>A0A9P9H0N9_FUSSL</name>
<evidence type="ECO:0000259" key="5">
    <source>
        <dbReference type="PROSITE" id="PS50048"/>
    </source>
</evidence>
<dbReference type="GO" id="GO:0000981">
    <property type="term" value="F:DNA-binding transcription factor activity, RNA polymerase II-specific"/>
    <property type="evidence" value="ECO:0007669"/>
    <property type="project" value="InterPro"/>
</dbReference>
<comment type="caution">
    <text evidence="6">The sequence shown here is derived from an EMBL/GenBank/DDBJ whole genome shotgun (WGS) entry which is preliminary data.</text>
</comment>
<feature type="region of interest" description="Disordered" evidence="4">
    <location>
        <begin position="646"/>
        <end position="678"/>
    </location>
</feature>
<dbReference type="CDD" id="cd00067">
    <property type="entry name" value="GAL4"/>
    <property type="match status" value="1"/>
</dbReference>
<dbReference type="GO" id="GO:0003677">
    <property type="term" value="F:DNA binding"/>
    <property type="evidence" value="ECO:0007669"/>
    <property type="project" value="InterPro"/>
</dbReference>
<keyword evidence="3" id="KW-0539">Nucleus</keyword>
<evidence type="ECO:0000256" key="1">
    <source>
        <dbReference type="ARBA" id="ARBA00004123"/>
    </source>
</evidence>
<organism evidence="6 7">
    <name type="scientific">Fusarium solani</name>
    <name type="common">Filamentous fungus</name>
    <dbReference type="NCBI Taxonomy" id="169388"/>
    <lineage>
        <taxon>Eukaryota</taxon>
        <taxon>Fungi</taxon>
        <taxon>Dikarya</taxon>
        <taxon>Ascomycota</taxon>
        <taxon>Pezizomycotina</taxon>
        <taxon>Sordariomycetes</taxon>
        <taxon>Hypocreomycetidae</taxon>
        <taxon>Hypocreales</taxon>
        <taxon>Nectriaceae</taxon>
        <taxon>Fusarium</taxon>
        <taxon>Fusarium solani species complex</taxon>
    </lineage>
</organism>
<dbReference type="InterPro" id="IPR007219">
    <property type="entry name" value="XnlR_reg_dom"/>
</dbReference>
<evidence type="ECO:0000313" key="7">
    <source>
        <dbReference type="Proteomes" id="UP000736672"/>
    </source>
</evidence>
<dbReference type="Pfam" id="PF04082">
    <property type="entry name" value="Fungal_trans"/>
    <property type="match status" value="1"/>
</dbReference>
<dbReference type="InterPro" id="IPR001138">
    <property type="entry name" value="Zn2Cys6_DnaBD"/>
</dbReference>
<dbReference type="PANTHER" id="PTHR31001:SF90">
    <property type="entry name" value="CENTROMERE DNA-BINDING PROTEIN COMPLEX CBF3 SUBUNIT B"/>
    <property type="match status" value="1"/>
</dbReference>
<feature type="region of interest" description="Disordered" evidence="4">
    <location>
        <begin position="85"/>
        <end position="115"/>
    </location>
</feature>
<evidence type="ECO:0000256" key="3">
    <source>
        <dbReference type="ARBA" id="ARBA00023242"/>
    </source>
</evidence>
<sequence length="705" mass="78846">MGRQPRQRPVSCHFCRVRKLRCSRDFPCSNCTSRGVPCREPQDPPRASAPAQRPIAKKTAVGAGEKEKETDILSRLERLEALLAQQNKQPASESQSSSALPSIPEADAPPRPQQDSQLALPLNVQNLTDDALWLDRTCLGQKTSETVLGDKIVFRTCPIRMITQSSCYIFQNSSIPSGFLSVEPTKCVWLPTREETRTLVEKYTTGITYMHHIVHNPSLCNLVDEVYDALDQGTQVPLCSVVLLLAVCANVTYSWTQADNETAKLFTDAAEANSQAIIWLKGTMDVFDVAQRNVQIELESAQGLIIVSFVLLNIEGISTRARTYLFQAIAISRELGLHRLDHPLTSSTGHPKAFTGIRAEAARRVWWYLVGLDCMLARFPGPQEGTYLINPKHMAVRKPRNLNDEDLVDGDEPGKPLTESTSMSYFLQRIRLAELTRKFTDRMPLSSAAPETMTYDLVLELDAAIDQFIREIPPFLVMEGEELAKLPPNDIRRSPAIIIQRHIMKLFVQGQRCRLHLPYLARGSIEPRYAHSRNVCLDAAQTILHAEHLLDKENVAFTSTRLRTTLVLHSVFLATIILILDFCLGTTAQEKEARRQQLVEAWKILDTAKEHSKPTARIQDLLKQVMKKHKVSICADEERNQLPVRSAVQETSLPLTPSSAAPISTGATPNDADPSSQAWDELGSMIDLDGMDWENLLWGLDAPLI</sequence>
<dbReference type="PROSITE" id="PS00463">
    <property type="entry name" value="ZN2_CY6_FUNGAL_1"/>
    <property type="match status" value="1"/>
</dbReference>
<dbReference type="SUPFAM" id="SSF57701">
    <property type="entry name" value="Zn2/Cys6 DNA-binding domain"/>
    <property type="match status" value="1"/>
</dbReference>
<feature type="domain" description="Zn(2)-C6 fungal-type" evidence="5">
    <location>
        <begin position="11"/>
        <end position="40"/>
    </location>
</feature>
<dbReference type="InterPro" id="IPR050613">
    <property type="entry name" value="Sec_Metabolite_Reg"/>
</dbReference>
<dbReference type="CDD" id="cd12148">
    <property type="entry name" value="fungal_TF_MHR"/>
    <property type="match status" value="1"/>
</dbReference>
<dbReference type="EMBL" id="JAGTJS010000015">
    <property type="protein sequence ID" value="KAH7248094.1"/>
    <property type="molecule type" value="Genomic_DNA"/>
</dbReference>
<dbReference type="Proteomes" id="UP000736672">
    <property type="component" value="Unassembled WGS sequence"/>
</dbReference>
<reference evidence="6" key="1">
    <citation type="journal article" date="2021" name="Nat. Commun.">
        <title>Genetic determinants of endophytism in the Arabidopsis root mycobiome.</title>
        <authorList>
            <person name="Mesny F."/>
            <person name="Miyauchi S."/>
            <person name="Thiergart T."/>
            <person name="Pickel B."/>
            <person name="Atanasova L."/>
            <person name="Karlsson M."/>
            <person name="Huettel B."/>
            <person name="Barry K.W."/>
            <person name="Haridas S."/>
            <person name="Chen C."/>
            <person name="Bauer D."/>
            <person name="Andreopoulos W."/>
            <person name="Pangilinan J."/>
            <person name="LaButti K."/>
            <person name="Riley R."/>
            <person name="Lipzen A."/>
            <person name="Clum A."/>
            <person name="Drula E."/>
            <person name="Henrissat B."/>
            <person name="Kohler A."/>
            <person name="Grigoriev I.V."/>
            <person name="Martin F.M."/>
            <person name="Hacquard S."/>
        </authorList>
    </citation>
    <scope>NUCLEOTIDE SEQUENCE</scope>
    <source>
        <strain evidence="6">FSSC 5 MPI-SDFR-AT-0091</strain>
    </source>
</reference>
<dbReference type="Pfam" id="PF00172">
    <property type="entry name" value="Zn_clus"/>
    <property type="match status" value="1"/>
</dbReference>
<evidence type="ECO:0000256" key="2">
    <source>
        <dbReference type="ARBA" id="ARBA00022723"/>
    </source>
</evidence>
<dbReference type="PROSITE" id="PS50048">
    <property type="entry name" value="ZN2_CY6_FUNGAL_2"/>
    <property type="match status" value="1"/>
</dbReference>
<evidence type="ECO:0000313" key="6">
    <source>
        <dbReference type="EMBL" id="KAH7248094.1"/>
    </source>
</evidence>
<feature type="compositionally biased region" description="Low complexity" evidence="4">
    <location>
        <begin position="85"/>
        <end position="102"/>
    </location>
</feature>
<dbReference type="SMART" id="SM00066">
    <property type="entry name" value="GAL4"/>
    <property type="match status" value="1"/>
</dbReference>
<dbReference type="OrthoDB" id="3014581at2759"/>
<keyword evidence="7" id="KW-1185">Reference proteome</keyword>
<dbReference type="GO" id="GO:0008270">
    <property type="term" value="F:zinc ion binding"/>
    <property type="evidence" value="ECO:0007669"/>
    <property type="project" value="InterPro"/>
</dbReference>
<dbReference type="AlphaFoldDB" id="A0A9P9H0N9"/>
<protein>
    <recommendedName>
        <fullName evidence="5">Zn(2)-C6 fungal-type domain-containing protein</fullName>
    </recommendedName>
</protein>
<keyword evidence="2" id="KW-0479">Metal-binding</keyword>
<accession>A0A9P9H0N9</accession>